<proteinExistence type="predicted"/>
<dbReference type="RefSeq" id="WP_093828957.1">
    <property type="nucleotide sequence ID" value="NZ_FOLQ01000007.1"/>
</dbReference>
<dbReference type="OrthoDB" id="959907at2"/>
<dbReference type="Proteomes" id="UP000198598">
    <property type="component" value="Unassembled WGS sequence"/>
</dbReference>
<reference evidence="1 2" key="1">
    <citation type="submission" date="2016-10" db="EMBL/GenBank/DDBJ databases">
        <authorList>
            <person name="de Groot N.N."/>
        </authorList>
    </citation>
    <scope>NUCLEOTIDE SEQUENCE [LARGE SCALE GENOMIC DNA]</scope>
    <source>
        <strain evidence="1 2">DSM 26130</strain>
    </source>
</reference>
<gene>
    <name evidence="1" type="ORF">SAMN05216167_10799</name>
</gene>
<dbReference type="EMBL" id="FOLQ01000007">
    <property type="protein sequence ID" value="SFD79813.1"/>
    <property type="molecule type" value="Genomic_DNA"/>
</dbReference>
<protein>
    <submittedName>
        <fullName evidence="1">Uncharacterized protein</fullName>
    </submittedName>
</protein>
<evidence type="ECO:0000313" key="2">
    <source>
        <dbReference type="Proteomes" id="UP000198598"/>
    </source>
</evidence>
<sequence>MAHHDQKIATMLDDTLTVLGGGSSSTTTNEGVNLVSEWIGIVRSNVNTEWVAEPLRKLRDALNANFARGLAR</sequence>
<accession>A0A1I1VFE7</accession>
<dbReference type="AlphaFoldDB" id="A0A1I1VFE7"/>
<dbReference type="STRING" id="662367.SAMN05216167_10799"/>
<keyword evidence="2" id="KW-1185">Reference proteome</keyword>
<name>A0A1I1VFE7_9BACT</name>
<organism evidence="1 2">
    <name type="scientific">Spirosoma endophyticum</name>
    <dbReference type="NCBI Taxonomy" id="662367"/>
    <lineage>
        <taxon>Bacteria</taxon>
        <taxon>Pseudomonadati</taxon>
        <taxon>Bacteroidota</taxon>
        <taxon>Cytophagia</taxon>
        <taxon>Cytophagales</taxon>
        <taxon>Cytophagaceae</taxon>
        <taxon>Spirosoma</taxon>
    </lineage>
</organism>
<evidence type="ECO:0000313" key="1">
    <source>
        <dbReference type="EMBL" id="SFD79813.1"/>
    </source>
</evidence>